<dbReference type="CDD" id="cd00093">
    <property type="entry name" value="HTH_XRE"/>
    <property type="match status" value="1"/>
</dbReference>
<dbReference type="SUPFAM" id="SSF47413">
    <property type="entry name" value="lambda repressor-like DNA-binding domains"/>
    <property type="match status" value="1"/>
</dbReference>
<protein>
    <submittedName>
        <fullName evidence="2">Helix-turn-helix transcriptional regulator</fullName>
    </submittedName>
</protein>
<dbReference type="Proteomes" id="UP000664303">
    <property type="component" value="Unassembled WGS sequence"/>
</dbReference>
<dbReference type="GO" id="GO:0003677">
    <property type="term" value="F:DNA binding"/>
    <property type="evidence" value="ECO:0007669"/>
    <property type="project" value="InterPro"/>
</dbReference>
<organism evidence="2 3">
    <name type="scientific">Parahaliea mediterranea</name>
    <dbReference type="NCBI Taxonomy" id="651086"/>
    <lineage>
        <taxon>Bacteria</taxon>
        <taxon>Pseudomonadati</taxon>
        <taxon>Pseudomonadota</taxon>
        <taxon>Gammaproteobacteria</taxon>
        <taxon>Cellvibrionales</taxon>
        <taxon>Halieaceae</taxon>
        <taxon>Parahaliea</taxon>
    </lineage>
</organism>
<proteinExistence type="predicted"/>
<dbReference type="SMART" id="SM00530">
    <property type="entry name" value="HTH_XRE"/>
    <property type="match status" value="1"/>
</dbReference>
<evidence type="ECO:0000313" key="3">
    <source>
        <dbReference type="Proteomes" id="UP000664303"/>
    </source>
</evidence>
<dbReference type="EMBL" id="JAFKCZ010000007">
    <property type="protein sequence ID" value="MBN7797151.1"/>
    <property type="molecule type" value="Genomic_DNA"/>
</dbReference>
<dbReference type="InterPro" id="IPR010982">
    <property type="entry name" value="Lambda_DNA-bd_dom_sf"/>
</dbReference>
<gene>
    <name evidence="2" type="ORF">JYP50_11140</name>
</gene>
<evidence type="ECO:0000313" key="2">
    <source>
        <dbReference type="EMBL" id="MBN7797151.1"/>
    </source>
</evidence>
<dbReference type="AlphaFoldDB" id="A0A939DFB2"/>
<dbReference type="Gene3D" id="1.10.260.40">
    <property type="entry name" value="lambda repressor-like DNA-binding domains"/>
    <property type="match status" value="1"/>
</dbReference>
<evidence type="ECO:0000259" key="1">
    <source>
        <dbReference type="PROSITE" id="PS50943"/>
    </source>
</evidence>
<dbReference type="PROSITE" id="PS50943">
    <property type="entry name" value="HTH_CROC1"/>
    <property type="match status" value="1"/>
</dbReference>
<dbReference type="RefSeq" id="WP_206560595.1">
    <property type="nucleotide sequence ID" value="NZ_JAFKCZ010000007.1"/>
</dbReference>
<dbReference type="Pfam" id="PF01381">
    <property type="entry name" value="HTH_3"/>
    <property type="match status" value="1"/>
</dbReference>
<keyword evidence="3" id="KW-1185">Reference proteome</keyword>
<accession>A0A939DFB2</accession>
<dbReference type="InterPro" id="IPR001387">
    <property type="entry name" value="Cro/C1-type_HTH"/>
</dbReference>
<sequence length="73" mass="8090">MGDNLLDSRKRKFPGDTQAAFAKRIGVGRATLQRMEAGDLSVSMDKYFAAATVLGLEFKFDDLLKTDVSLFDE</sequence>
<feature type="domain" description="HTH cro/C1-type" evidence="1">
    <location>
        <begin position="5"/>
        <end position="63"/>
    </location>
</feature>
<name>A0A939DFB2_9GAMM</name>
<reference evidence="2" key="1">
    <citation type="submission" date="2021-02" db="EMBL/GenBank/DDBJ databases">
        <title>PHA producing bacteria isolated from coastal sediment in Guangdong, Shenzhen.</title>
        <authorList>
            <person name="Zheng W."/>
            <person name="Yu S."/>
            <person name="Huang Y."/>
        </authorList>
    </citation>
    <scope>NUCLEOTIDE SEQUENCE</scope>
    <source>
        <strain evidence="2">TN14-10</strain>
    </source>
</reference>
<comment type="caution">
    <text evidence="2">The sequence shown here is derived from an EMBL/GenBank/DDBJ whole genome shotgun (WGS) entry which is preliminary data.</text>
</comment>